<sequence>MSAVRSCVVFGISVPIGYLHKVQVSLSELRSRFQSLQALDELDMRLHELYVRDKKNLQVCDHAYDSNDESLERTSKDADVSMEDVQGYILASFSFLNKAFHDKGGQDDVLLHLLSSANKNNDEEQLSMATMLQSCELWLTAPCLIPMRAWSMEDLTCDLHDHSDRYGTMASCAARNECLVAKGVELMRTAGMVLLPDSLTVHKVQEVGVVAREHIARAEKAVKRKAPDIRLGTDLFAFKEFASRGIQRFDLLLDETLEGTAAMLCEISNTTPWVPVVKALLGCEFHCTASIVYSRPGSETQEWHTDGAHYGRDVGWDDHDPWDAAAPYALCCFIPLIDLDQEVGFTQFWPGTHTRSGLLGFGGAATLLGCAVDAVVQAGSCIMYDYRLMHRGMPNKSVGTERPLLQLLYHKQSYKETKNYGLKSLFSKDSESNTPE</sequence>
<dbReference type="AlphaFoldDB" id="A0A250X184"/>
<dbReference type="Proteomes" id="UP000232323">
    <property type="component" value="Unassembled WGS sequence"/>
</dbReference>
<dbReference type="PANTHER" id="PTHR37563">
    <property type="entry name" value="PHYTANOYL-COA DIOXYGENASE FAMILY PROTEIN (AFU_ORTHOLOGUE AFUA_2G03330)"/>
    <property type="match status" value="1"/>
</dbReference>
<name>A0A250X184_9CHLO</name>
<protein>
    <submittedName>
        <fullName evidence="1">Uncharacterized protein</fullName>
    </submittedName>
</protein>
<dbReference type="PANTHER" id="PTHR37563:SF2">
    <property type="entry name" value="PHYTANOYL-COA DIOXYGENASE FAMILY PROTEIN (AFU_ORTHOLOGUE AFUA_2G03330)"/>
    <property type="match status" value="1"/>
</dbReference>
<dbReference type="InterPro" id="IPR008775">
    <property type="entry name" value="Phytyl_CoA_dOase-like"/>
</dbReference>
<proteinExistence type="predicted"/>
<organism evidence="1 2">
    <name type="scientific">Chlamydomonas eustigma</name>
    <dbReference type="NCBI Taxonomy" id="1157962"/>
    <lineage>
        <taxon>Eukaryota</taxon>
        <taxon>Viridiplantae</taxon>
        <taxon>Chlorophyta</taxon>
        <taxon>core chlorophytes</taxon>
        <taxon>Chlorophyceae</taxon>
        <taxon>CS clade</taxon>
        <taxon>Chlamydomonadales</taxon>
        <taxon>Chlamydomonadaceae</taxon>
        <taxon>Chlamydomonas</taxon>
    </lineage>
</organism>
<comment type="caution">
    <text evidence="1">The sequence shown here is derived from an EMBL/GenBank/DDBJ whole genome shotgun (WGS) entry which is preliminary data.</text>
</comment>
<dbReference type="Pfam" id="PF05721">
    <property type="entry name" value="PhyH"/>
    <property type="match status" value="1"/>
</dbReference>
<dbReference type="EMBL" id="BEGY01000020">
    <property type="protein sequence ID" value="GAX76815.1"/>
    <property type="molecule type" value="Genomic_DNA"/>
</dbReference>
<accession>A0A250X184</accession>
<dbReference type="SUPFAM" id="SSF51197">
    <property type="entry name" value="Clavaminate synthase-like"/>
    <property type="match status" value="1"/>
</dbReference>
<dbReference type="OrthoDB" id="420046at2759"/>
<evidence type="ECO:0000313" key="2">
    <source>
        <dbReference type="Proteomes" id="UP000232323"/>
    </source>
</evidence>
<dbReference type="Gene3D" id="2.60.120.620">
    <property type="entry name" value="q2cbj1_9rhob like domain"/>
    <property type="match status" value="1"/>
</dbReference>
<reference evidence="1 2" key="1">
    <citation type="submission" date="2017-08" db="EMBL/GenBank/DDBJ databases">
        <title>Acidophilic green algal genome provides insights into adaptation to an acidic environment.</title>
        <authorList>
            <person name="Hirooka S."/>
            <person name="Hirose Y."/>
            <person name="Kanesaki Y."/>
            <person name="Higuchi S."/>
            <person name="Fujiwara T."/>
            <person name="Onuma R."/>
            <person name="Era A."/>
            <person name="Ohbayashi R."/>
            <person name="Uzuka A."/>
            <person name="Nozaki H."/>
            <person name="Yoshikawa H."/>
            <person name="Miyagishima S.Y."/>
        </authorList>
    </citation>
    <scope>NUCLEOTIDE SEQUENCE [LARGE SCALE GENOMIC DNA]</scope>
    <source>
        <strain evidence="1 2">NIES-2499</strain>
    </source>
</reference>
<evidence type="ECO:0000313" key="1">
    <source>
        <dbReference type="EMBL" id="GAX76815.1"/>
    </source>
</evidence>
<dbReference type="InterPro" id="IPR051961">
    <property type="entry name" value="Fungal_Metabolite_Diox"/>
</dbReference>
<gene>
    <name evidence="1" type="ORF">CEUSTIGMA_g4261.t1</name>
</gene>
<keyword evidence="2" id="KW-1185">Reference proteome</keyword>